<evidence type="ECO:0000313" key="3">
    <source>
        <dbReference type="EMBL" id="OCT95648.1"/>
    </source>
</evidence>
<dbReference type="GO" id="GO:0004674">
    <property type="term" value="F:protein serine/threonine kinase activity"/>
    <property type="evidence" value="ECO:0007669"/>
    <property type="project" value="TreeGrafter"/>
</dbReference>
<dbReference type="Pfam" id="PF00069">
    <property type="entry name" value="Pkinase"/>
    <property type="match status" value="1"/>
</dbReference>
<dbReference type="Gene3D" id="1.10.510.10">
    <property type="entry name" value="Transferase(Phosphotransferase) domain 1"/>
    <property type="match status" value="1"/>
</dbReference>
<feature type="region of interest" description="Disordered" evidence="1">
    <location>
        <begin position="1"/>
        <end position="24"/>
    </location>
</feature>
<dbReference type="InterPro" id="IPR008266">
    <property type="entry name" value="Tyr_kinase_AS"/>
</dbReference>
<gene>
    <name evidence="3" type="ORF">XELAEV_18013336mg</name>
</gene>
<feature type="compositionally biased region" description="Acidic residues" evidence="1">
    <location>
        <begin position="163"/>
        <end position="176"/>
    </location>
</feature>
<feature type="region of interest" description="Disordered" evidence="1">
    <location>
        <begin position="35"/>
        <end position="54"/>
    </location>
</feature>
<dbReference type="GO" id="GO:0000165">
    <property type="term" value="P:MAPK cascade"/>
    <property type="evidence" value="ECO:0007669"/>
    <property type="project" value="TreeGrafter"/>
</dbReference>
<feature type="compositionally biased region" description="Polar residues" evidence="1">
    <location>
        <begin position="1"/>
        <end position="13"/>
    </location>
</feature>
<dbReference type="GO" id="GO:0048812">
    <property type="term" value="P:neuron projection morphogenesis"/>
    <property type="evidence" value="ECO:0007669"/>
    <property type="project" value="TreeGrafter"/>
</dbReference>
<dbReference type="PROSITE" id="PS00109">
    <property type="entry name" value="PROTEIN_KINASE_TYR"/>
    <property type="match status" value="1"/>
</dbReference>
<reference evidence="4" key="1">
    <citation type="journal article" date="2016" name="Nature">
        <title>Genome evolution in the allotetraploid frog Xenopus laevis.</title>
        <authorList>
            <person name="Session A.M."/>
            <person name="Uno Y."/>
            <person name="Kwon T."/>
            <person name="Chapman J.A."/>
            <person name="Toyoda A."/>
            <person name="Takahashi S."/>
            <person name="Fukui A."/>
            <person name="Hikosaka A."/>
            <person name="Suzuki A."/>
            <person name="Kondo M."/>
            <person name="van Heeringen S.J."/>
            <person name="Quigley I."/>
            <person name="Heinz S."/>
            <person name="Ogino H."/>
            <person name="Ochi H."/>
            <person name="Hellsten U."/>
            <person name="Lyons J.B."/>
            <person name="Simakov O."/>
            <person name="Putnam N."/>
            <person name="Stites J."/>
            <person name="Kuroki Y."/>
            <person name="Tanaka T."/>
            <person name="Michiue T."/>
            <person name="Watanabe M."/>
            <person name="Bogdanovic O."/>
            <person name="Lister R."/>
            <person name="Georgiou G."/>
            <person name="Paranjpe S.S."/>
            <person name="van Kruijsbergen I."/>
            <person name="Shu S."/>
            <person name="Carlson J."/>
            <person name="Kinoshita T."/>
            <person name="Ohta Y."/>
            <person name="Mawaribuchi S."/>
            <person name="Jenkins J."/>
            <person name="Grimwood J."/>
            <person name="Schmutz J."/>
            <person name="Mitros T."/>
            <person name="Mozaffari S.V."/>
            <person name="Suzuki Y."/>
            <person name="Haramoto Y."/>
            <person name="Yamamoto T.S."/>
            <person name="Takagi C."/>
            <person name="Heald R."/>
            <person name="Miller K."/>
            <person name="Haudenschild C."/>
            <person name="Kitzman J."/>
            <person name="Nakayama T."/>
            <person name="Izutsu Y."/>
            <person name="Robert J."/>
            <person name="Fortriede J."/>
            <person name="Burns K."/>
            <person name="Lotay V."/>
            <person name="Karimi K."/>
            <person name="Yasuoka Y."/>
            <person name="Dichmann D.S."/>
            <person name="Flajnik M.F."/>
            <person name="Houston D.W."/>
            <person name="Shendure J."/>
            <person name="DuPasquier L."/>
            <person name="Vize P.D."/>
            <person name="Zorn A.M."/>
            <person name="Ito M."/>
            <person name="Marcotte E.M."/>
            <person name="Wallingford J.B."/>
            <person name="Ito Y."/>
            <person name="Asashima M."/>
            <person name="Ueno N."/>
            <person name="Matsuda Y."/>
            <person name="Veenstra G.J."/>
            <person name="Fujiyama A."/>
            <person name="Harland R.M."/>
            <person name="Taira M."/>
            <person name="Rokhsar D.S."/>
        </authorList>
    </citation>
    <scope>NUCLEOTIDE SEQUENCE [LARGE SCALE GENOMIC DNA]</scope>
    <source>
        <strain evidence="4">J</strain>
    </source>
</reference>
<dbReference type="AlphaFoldDB" id="A0A974DPD9"/>
<dbReference type="GO" id="GO:0043408">
    <property type="term" value="P:regulation of MAPK cascade"/>
    <property type="evidence" value="ECO:0007669"/>
    <property type="project" value="TreeGrafter"/>
</dbReference>
<dbReference type="GO" id="GO:0005524">
    <property type="term" value="F:ATP binding"/>
    <property type="evidence" value="ECO:0007669"/>
    <property type="project" value="InterPro"/>
</dbReference>
<dbReference type="InterPro" id="IPR011009">
    <property type="entry name" value="Kinase-like_dom_sf"/>
</dbReference>
<dbReference type="Gene3D" id="3.30.200.20">
    <property type="entry name" value="Phosphorylase Kinase, domain 1"/>
    <property type="match status" value="1"/>
</dbReference>
<dbReference type="PANTHER" id="PTHR48015:SF42">
    <property type="entry name" value="SERINE_THREONINE-PROTEIN KINASE MIG-15-LIKE"/>
    <property type="match status" value="1"/>
</dbReference>
<organism evidence="3 4">
    <name type="scientific">Xenopus laevis</name>
    <name type="common">African clawed frog</name>
    <dbReference type="NCBI Taxonomy" id="8355"/>
    <lineage>
        <taxon>Eukaryota</taxon>
        <taxon>Metazoa</taxon>
        <taxon>Chordata</taxon>
        <taxon>Craniata</taxon>
        <taxon>Vertebrata</taxon>
        <taxon>Euteleostomi</taxon>
        <taxon>Amphibia</taxon>
        <taxon>Batrachia</taxon>
        <taxon>Anura</taxon>
        <taxon>Pipoidea</taxon>
        <taxon>Pipidae</taxon>
        <taxon>Xenopodinae</taxon>
        <taxon>Xenopus</taxon>
        <taxon>Xenopus</taxon>
    </lineage>
</organism>
<dbReference type="InterPro" id="IPR050285">
    <property type="entry name" value="STE20_Ser/Thr_kinase"/>
</dbReference>
<evidence type="ECO:0000259" key="2">
    <source>
        <dbReference type="PROSITE" id="PS50011"/>
    </source>
</evidence>
<dbReference type="InterPro" id="IPR000719">
    <property type="entry name" value="Prot_kinase_dom"/>
</dbReference>
<evidence type="ECO:0000313" key="4">
    <source>
        <dbReference type="Proteomes" id="UP000694892"/>
    </source>
</evidence>
<dbReference type="OMA" id="CHSQEEQ"/>
<sequence length="543" mass="62695">MGQFSTNRSTSPEYQVPSEKPEQKLELAETICQETPETPDVNIEQEPSEKPEQKLELAVTICQETPETPDINIDQEEQQVEQDLRAYNSPCHSQEEQQVEEQQVEQDLIADSSPCHSQEQQQVEQEQDLIADSSPCHSQEEQQVEQEQDLITDSSPCHSQEEQQVEEQQVEQEQDLIADSSPCHSQEKQQVEQEQDLRADSSPCHSQETVDRFEEPQCDTYEEPSETPDDTNCQEKQKQELDLGMNNCQEYQLEEKFPTPRTYLQILEPTGQDSYGMNYTGWHRKEQLDVSVTIIKDIEKRKDILQEVEVLELIRGHENVIGCYGAYYQHASLKKPHYEGPWISMERWNGVAVEDLIYTSEQYSLHESWIAYICNEVLKGLCHLENKRVIHHDLRPQNIILTTSADIKISDFSSATIGEMSHSTSGRIPYLAPEVLANFGKKTIWYNSKADIWSLGISALQMAEGYYPFSRFPQQKLMKRIMHGPAPVLLWDKWSDNFHSFVGHCLQKDPAWRPSAGKLLSHPFICKIFNERGVKSNIKWHLQ</sequence>
<dbReference type="FunFam" id="1.10.510.10:FF:000906">
    <property type="entry name" value="Spectrin, beta, non-erythrocytic 1"/>
    <property type="match status" value="1"/>
</dbReference>
<dbReference type="Proteomes" id="UP000694892">
    <property type="component" value="Chromosome 2L"/>
</dbReference>
<accession>A0A974DPD9</accession>
<protein>
    <recommendedName>
        <fullName evidence="2">Protein kinase domain-containing protein</fullName>
    </recommendedName>
</protein>
<name>A0A974DPD9_XENLA</name>
<dbReference type="EMBL" id="CM004468">
    <property type="protein sequence ID" value="OCT95648.1"/>
    <property type="molecule type" value="Genomic_DNA"/>
</dbReference>
<proteinExistence type="predicted"/>
<dbReference type="PANTHER" id="PTHR48015">
    <property type="entry name" value="SERINE/THREONINE-PROTEIN KINASE TAO"/>
    <property type="match status" value="1"/>
</dbReference>
<dbReference type="PROSITE" id="PS50011">
    <property type="entry name" value="PROTEIN_KINASE_DOM"/>
    <property type="match status" value="1"/>
</dbReference>
<dbReference type="GO" id="GO:0005737">
    <property type="term" value="C:cytoplasm"/>
    <property type="evidence" value="ECO:0007669"/>
    <property type="project" value="TreeGrafter"/>
</dbReference>
<evidence type="ECO:0000256" key="1">
    <source>
        <dbReference type="SAM" id="MobiDB-lite"/>
    </source>
</evidence>
<feature type="compositionally biased region" description="Basic and acidic residues" evidence="1">
    <location>
        <begin position="185"/>
        <end position="199"/>
    </location>
</feature>
<feature type="domain" description="Protein kinase" evidence="2">
    <location>
        <begin position="264"/>
        <end position="525"/>
    </location>
</feature>
<feature type="region of interest" description="Disordered" evidence="1">
    <location>
        <begin position="82"/>
        <end position="237"/>
    </location>
</feature>
<dbReference type="SUPFAM" id="SSF56112">
    <property type="entry name" value="Protein kinase-like (PK-like)"/>
    <property type="match status" value="1"/>
</dbReference>
<feature type="compositionally biased region" description="Acidic residues" evidence="1">
    <location>
        <begin position="216"/>
        <end position="229"/>
    </location>
</feature>